<proteinExistence type="predicted"/>
<reference evidence="2" key="1">
    <citation type="submission" date="2016-10" db="EMBL/GenBank/DDBJ databases">
        <authorList>
            <person name="Varghese N."/>
            <person name="Submissions S."/>
        </authorList>
    </citation>
    <scope>NUCLEOTIDE SEQUENCE [LARGE SCALE GENOMIC DNA]</scope>
    <source>
        <strain evidence="2">DSM 4771</strain>
    </source>
</reference>
<protein>
    <recommendedName>
        <fullName evidence="3">DUF2785 domain-containing protein</fullName>
    </recommendedName>
</protein>
<evidence type="ECO:0000313" key="1">
    <source>
        <dbReference type="EMBL" id="SDJ15845.1"/>
    </source>
</evidence>
<dbReference type="RefSeq" id="WP_093192671.1">
    <property type="nucleotide sequence ID" value="NZ_FNEV01000002.1"/>
</dbReference>
<dbReference type="Pfam" id="PF10978">
    <property type="entry name" value="DUF2785"/>
    <property type="match status" value="1"/>
</dbReference>
<name>A0A1G8RH71_9BACI</name>
<dbReference type="InterPro" id="IPR021247">
    <property type="entry name" value="DUF2785"/>
</dbReference>
<accession>A0A1G8RH71</accession>
<organism evidence="1 2">
    <name type="scientific">Salimicrobium halophilum</name>
    <dbReference type="NCBI Taxonomy" id="86666"/>
    <lineage>
        <taxon>Bacteria</taxon>
        <taxon>Bacillati</taxon>
        <taxon>Bacillota</taxon>
        <taxon>Bacilli</taxon>
        <taxon>Bacillales</taxon>
        <taxon>Bacillaceae</taxon>
        <taxon>Salimicrobium</taxon>
    </lineage>
</organism>
<dbReference type="OrthoDB" id="7619731at2"/>
<sequence length="278" mass="32457">MEKMKSDAEMKTKIHEILNDTRDPLKSATEYETILEIVGVLGSTDAELRDELGYETLLKLLVHKNYLNGHELKRLLQYAISDNMLLHDIGRENEDSVFLRSFSALLVTLLLHRDNQDEYLSKAEYDEVVHRIVDYCEKERDFRGFVPEKGWAHAPAHISDAIDECVKSRYVDIEVCRSLWEGLKNLLLHAPFVYSCEEDERMAIPMLAMLDQNHVTLPTLRTWLTEVSIAEEPMHTKINFKHFTRCITTRLLINGETTEYREMGEELEYKYNPTFSQL</sequence>
<dbReference type="STRING" id="86666.SAMN04490247_1007"/>
<keyword evidence="2" id="KW-1185">Reference proteome</keyword>
<dbReference type="EMBL" id="FNEV01000002">
    <property type="protein sequence ID" value="SDJ15845.1"/>
    <property type="molecule type" value="Genomic_DNA"/>
</dbReference>
<evidence type="ECO:0008006" key="3">
    <source>
        <dbReference type="Google" id="ProtNLM"/>
    </source>
</evidence>
<evidence type="ECO:0000313" key="2">
    <source>
        <dbReference type="Proteomes" id="UP000199225"/>
    </source>
</evidence>
<gene>
    <name evidence="1" type="ORF">SAMN04490247_1007</name>
</gene>
<dbReference type="AlphaFoldDB" id="A0A1G8RH71"/>
<dbReference type="Proteomes" id="UP000199225">
    <property type="component" value="Unassembled WGS sequence"/>
</dbReference>